<dbReference type="PANTHER" id="PTHR30570:SF1">
    <property type="entry name" value="PHOSPHATE-BINDING PROTEIN PSTS"/>
    <property type="match status" value="1"/>
</dbReference>
<dbReference type="InterPro" id="IPR050811">
    <property type="entry name" value="Phosphate_ABC_transporter"/>
</dbReference>
<dbReference type="EMBL" id="CAEZTM010000087">
    <property type="protein sequence ID" value="CAB4580240.1"/>
    <property type="molecule type" value="Genomic_DNA"/>
</dbReference>
<accession>A0A6J6EUK7</accession>
<dbReference type="Pfam" id="PF12849">
    <property type="entry name" value="PBP_like_2"/>
    <property type="match status" value="1"/>
</dbReference>
<dbReference type="AlphaFoldDB" id="A0A6J6EUK7"/>
<proteinExistence type="predicted"/>
<dbReference type="Gene3D" id="3.40.190.10">
    <property type="entry name" value="Periplasmic binding protein-like II"/>
    <property type="match status" value="2"/>
</dbReference>
<dbReference type="InterPro" id="IPR024370">
    <property type="entry name" value="PBP_domain"/>
</dbReference>
<gene>
    <name evidence="3" type="ORF">UFOPK1684_01348</name>
</gene>
<sequence length="327" mass="33486">MKKNFIASAALAAAGLLVLSACAGAAEEAAPAEEAPAAVEESALSGTILLDGSSTVGPFAEAAAELFMADNPGVAVTVGVSGTGGGFEKFCNGETDGSNASRDIKEEEAALCAEAGIEYTRVTVANDALSVVVNMDNPLECISVEALNAIWNLDSTIATWGEIPGIDAGDLAGEELVLYGPGTDSGTFDFFTEEINGEGGNIRTDYNNIGEDDNQAVQGVSGGLGAMAFIPFSFYQEYSDTVKALAIDSGEGCNAPTIENLLAGTYTPLGRSLYSFPAASALGREEVVAFYTFMVERNEEIAAASGLVPLTEDQKAEQLAAVAALAG</sequence>
<organism evidence="3">
    <name type="scientific">freshwater metagenome</name>
    <dbReference type="NCBI Taxonomy" id="449393"/>
    <lineage>
        <taxon>unclassified sequences</taxon>
        <taxon>metagenomes</taxon>
        <taxon>ecological metagenomes</taxon>
    </lineage>
</organism>
<evidence type="ECO:0000313" key="3">
    <source>
        <dbReference type="EMBL" id="CAB4580240.1"/>
    </source>
</evidence>
<protein>
    <submittedName>
        <fullName evidence="3">Unannotated protein</fullName>
    </submittedName>
</protein>
<dbReference type="PANTHER" id="PTHR30570">
    <property type="entry name" value="PERIPLASMIC PHOSPHATE BINDING COMPONENT OF PHOSPHATE ABC TRANSPORTER"/>
    <property type="match status" value="1"/>
</dbReference>
<name>A0A6J6EUK7_9ZZZZ</name>
<dbReference type="SUPFAM" id="SSF53850">
    <property type="entry name" value="Periplasmic binding protein-like II"/>
    <property type="match status" value="1"/>
</dbReference>
<evidence type="ECO:0000256" key="1">
    <source>
        <dbReference type="ARBA" id="ARBA00022729"/>
    </source>
</evidence>
<evidence type="ECO:0000259" key="2">
    <source>
        <dbReference type="Pfam" id="PF12849"/>
    </source>
</evidence>
<dbReference type="PROSITE" id="PS51257">
    <property type="entry name" value="PROKAR_LIPOPROTEIN"/>
    <property type="match status" value="1"/>
</dbReference>
<keyword evidence="1" id="KW-0732">Signal</keyword>
<feature type="domain" description="PBP" evidence="2">
    <location>
        <begin position="40"/>
        <end position="295"/>
    </location>
</feature>
<reference evidence="3" key="1">
    <citation type="submission" date="2020-05" db="EMBL/GenBank/DDBJ databases">
        <authorList>
            <person name="Chiriac C."/>
            <person name="Salcher M."/>
            <person name="Ghai R."/>
            <person name="Kavagutti S V."/>
        </authorList>
    </citation>
    <scope>NUCLEOTIDE SEQUENCE</scope>
</reference>